<reference evidence="2" key="1">
    <citation type="journal article" date="2020" name="ISME J.">
        <title>Gammaproteobacteria mediating utilization of methyl-, sulfur- and petroleum organic compounds in deep ocean hydrothermal plumes.</title>
        <authorList>
            <person name="Zhou Z."/>
            <person name="Liu Y."/>
            <person name="Pan J."/>
            <person name="Cron B.R."/>
            <person name="Toner B.M."/>
            <person name="Anantharaman K."/>
            <person name="Breier J.A."/>
            <person name="Dick G.J."/>
            <person name="Li M."/>
        </authorList>
    </citation>
    <scope>NUCLEOTIDE SEQUENCE</scope>
    <source>
        <strain evidence="2">SZUA-1435</strain>
    </source>
</reference>
<name>A0A832YXV6_9CREN</name>
<organism evidence="2 3">
    <name type="scientific">Ignisphaera aggregans</name>
    <dbReference type="NCBI Taxonomy" id="334771"/>
    <lineage>
        <taxon>Archaea</taxon>
        <taxon>Thermoproteota</taxon>
        <taxon>Thermoprotei</taxon>
        <taxon>Desulfurococcales</taxon>
        <taxon>Desulfurococcaceae</taxon>
        <taxon>Ignisphaera</taxon>
    </lineage>
</organism>
<dbReference type="Gene3D" id="3.20.20.150">
    <property type="entry name" value="Divalent-metal-dependent TIM barrel enzymes"/>
    <property type="match status" value="1"/>
</dbReference>
<comment type="caution">
    <text evidence="2">The sequence shown here is derived from an EMBL/GenBank/DDBJ whole genome shotgun (WGS) entry which is preliminary data.</text>
</comment>
<dbReference type="GO" id="GO:0016853">
    <property type="term" value="F:isomerase activity"/>
    <property type="evidence" value="ECO:0007669"/>
    <property type="project" value="UniProtKB-KW"/>
</dbReference>
<accession>A0A832YXV6</accession>
<dbReference type="PANTHER" id="PTHR12110">
    <property type="entry name" value="HYDROXYPYRUVATE ISOMERASE"/>
    <property type="match status" value="1"/>
</dbReference>
<dbReference type="InterPro" id="IPR050312">
    <property type="entry name" value="IolE/XylAMocC-like"/>
</dbReference>
<feature type="domain" description="Xylose isomerase-like TIM barrel" evidence="1">
    <location>
        <begin position="30"/>
        <end position="245"/>
    </location>
</feature>
<protein>
    <submittedName>
        <fullName evidence="2">Sugar phosphate isomerase/epimerase</fullName>
    </submittedName>
</protein>
<dbReference type="EMBL" id="DQTV01000039">
    <property type="protein sequence ID" value="HIP56834.1"/>
    <property type="molecule type" value="Genomic_DNA"/>
</dbReference>
<dbReference type="Proteomes" id="UP000605805">
    <property type="component" value="Unassembled WGS sequence"/>
</dbReference>
<evidence type="ECO:0000313" key="3">
    <source>
        <dbReference type="Proteomes" id="UP000605805"/>
    </source>
</evidence>
<dbReference type="Pfam" id="PF01261">
    <property type="entry name" value="AP_endonuc_2"/>
    <property type="match status" value="1"/>
</dbReference>
<proteinExistence type="predicted"/>
<sequence length="274" mass="31802">MLVYSTMTFQHLDVVRALEMLSTYARSRVVELSHVHMDKLSADQFRHLVPRILKVMRESGIVVKVLHMPTYISVVDNLSEYEKVLYQAYEWLMAMQNLDVDIAVMHTLYTSRRVSMNSLEWFTKNLELNRVFISRLSKKVRELGITLAIENRVERWLVGNSAMDLIELVREGDGVGICFDLGHAHASGYNLVEFHEAIRNYIVAYHIHDNDGSRDQHLLPLLGSIDWHAIKSVIKRDKPMVFEVACSDDRRCVNYIEMIDIVYRRLFGDELTAS</sequence>
<dbReference type="AlphaFoldDB" id="A0A832YXV6"/>
<gene>
    <name evidence="2" type="ORF">EYH02_02025</name>
</gene>
<evidence type="ECO:0000313" key="2">
    <source>
        <dbReference type="EMBL" id="HIP56834.1"/>
    </source>
</evidence>
<dbReference type="InterPro" id="IPR036237">
    <property type="entry name" value="Xyl_isomerase-like_sf"/>
</dbReference>
<evidence type="ECO:0000259" key="1">
    <source>
        <dbReference type="Pfam" id="PF01261"/>
    </source>
</evidence>
<dbReference type="InterPro" id="IPR013022">
    <property type="entry name" value="Xyl_isomerase-like_TIM-brl"/>
</dbReference>
<dbReference type="SUPFAM" id="SSF51658">
    <property type="entry name" value="Xylose isomerase-like"/>
    <property type="match status" value="1"/>
</dbReference>
<keyword evidence="2" id="KW-0413">Isomerase</keyword>